<proteinExistence type="predicted"/>
<organism evidence="1 2">
    <name type="scientific">Burkholderia cepacia GG4</name>
    <dbReference type="NCBI Taxonomy" id="1009846"/>
    <lineage>
        <taxon>Bacteria</taxon>
        <taxon>Pseudomonadati</taxon>
        <taxon>Pseudomonadota</taxon>
        <taxon>Betaproteobacteria</taxon>
        <taxon>Burkholderiales</taxon>
        <taxon>Burkholderiaceae</taxon>
        <taxon>Burkholderia</taxon>
        <taxon>Burkholderia cepacia complex</taxon>
    </lineage>
</organism>
<name>A0A9W3PBB8_BURCE</name>
<dbReference type="AlphaFoldDB" id="A0A9W3PBB8"/>
<dbReference type="KEGG" id="bct:GEM_4026"/>
<dbReference type="EMBL" id="CP003775">
    <property type="protein sequence ID" value="AFQ50416.1"/>
    <property type="molecule type" value="Genomic_DNA"/>
</dbReference>
<dbReference type="Proteomes" id="UP000032866">
    <property type="component" value="Chromosome 2"/>
</dbReference>
<reference evidence="1 2" key="1">
    <citation type="journal article" date="2012" name="J. Bacteriol.">
        <title>Complete Genome Sequence of Burkholderia sp. Strain GG4, a Betaproteobacterium That Reduces 3-Oxo-N-Acylhomoserine Lactones and Produces Different N-Acylhomoserine Lactones.</title>
        <authorList>
            <person name="Hong K.W."/>
            <person name="Koh C.L."/>
            <person name="Sam C.K."/>
            <person name="Yin W.F."/>
            <person name="Chan K.G."/>
        </authorList>
    </citation>
    <scope>NUCLEOTIDE SEQUENCE [LARGE SCALE GENOMIC DNA]</scope>
    <source>
        <strain evidence="1 2">GG4</strain>
    </source>
</reference>
<evidence type="ECO:0000313" key="1">
    <source>
        <dbReference type="EMBL" id="AFQ50416.1"/>
    </source>
</evidence>
<gene>
    <name evidence="1" type="ORF">GEM_4026</name>
</gene>
<protein>
    <submittedName>
        <fullName evidence="1">Uncharacterized protein</fullName>
    </submittedName>
</protein>
<accession>A0A9W3PBB8</accession>
<sequence length="154" mass="17757">MEIKYLLPSLRMPIPQGRLAADFLRACDPGRICATKAHLERLDAYCNDSLVARCDAMIYYRKPLRRFCLGAAKIYLKQLLELTRCVVAPVFRLDCCETHQKVSCQTERLVAKDKSFERVHEKTPPFSNPPEFIKWHLAEDSPYCFGAGVRCDMR</sequence>
<evidence type="ECO:0000313" key="2">
    <source>
        <dbReference type="Proteomes" id="UP000032866"/>
    </source>
</evidence>